<evidence type="ECO:0008006" key="3">
    <source>
        <dbReference type="Google" id="ProtNLM"/>
    </source>
</evidence>
<reference evidence="1 2" key="1">
    <citation type="submission" date="2016-08" db="EMBL/GenBank/DDBJ databases">
        <title>Genome sequencing of Paenibacillus sp. TI45-13ar, isolated from Korean traditional nuruk.</title>
        <authorList>
            <person name="Kim S.-J."/>
        </authorList>
    </citation>
    <scope>NUCLEOTIDE SEQUENCE [LARGE SCALE GENOMIC DNA]</scope>
    <source>
        <strain evidence="1 2">TI45-13ar</strain>
    </source>
</reference>
<protein>
    <recommendedName>
        <fullName evidence="3">Cold shock protein</fullName>
    </recommendedName>
</protein>
<sequence>MYYSRKNPSQEIPTAMTDIWECTNPDCKGWMRDNFALADVPVCSQCKSPMTRAQKELPVLDNTSYSRPNKKR</sequence>
<keyword evidence="2" id="KW-1185">Reference proteome</keyword>
<accession>A0A1E3KYD6</accession>
<dbReference type="InterPro" id="IPR025916">
    <property type="entry name" value="YdjO"/>
</dbReference>
<proteinExistence type="predicted"/>
<name>A0A1E3KYD6_9BACL</name>
<dbReference type="STRING" id="1886670.PTI45_04356"/>
<gene>
    <name evidence="1" type="ORF">PTI45_04356</name>
</gene>
<dbReference type="Proteomes" id="UP000094578">
    <property type="component" value="Unassembled WGS sequence"/>
</dbReference>
<dbReference type="PATRIC" id="fig|1886670.3.peg.4387"/>
<dbReference type="EMBL" id="MDER01000086">
    <property type="protein sequence ID" value="ODP26516.1"/>
    <property type="molecule type" value="Genomic_DNA"/>
</dbReference>
<evidence type="ECO:0000313" key="2">
    <source>
        <dbReference type="Proteomes" id="UP000094578"/>
    </source>
</evidence>
<dbReference type="RefSeq" id="WP_069329656.1">
    <property type="nucleotide sequence ID" value="NZ_MDER01000086.1"/>
</dbReference>
<comment type="caution">
    <text evidence="1">The sequence shown here is derived from an EMBL/GenBank/DDBJ whole genome shotgun (WGS) entry which is preliminary data.</text>
</comment>
<organism evidence="1 2">
    <name type="scientific">Paenibacillus nuruki</name>
    <dbReference type="NCBI Taxonomy" id="1886670"/>
    <lineage>
        <taxon>Bacteria</taxon>
        <taxon>Bacillati</taxon>
        <taxon>Bacillota</taxon>
        <taxon>Bacilli</taxon>
        <taxon>Bacillales</taxon>
        <taxon>Paenibacillaceae</taxon>
        <taxon>Paenibacillus</taxon>
    </lineage>
</organism>
<dbReference type="Pfam" id="PF14169">
    <property type="entry name" value="YdjO"/>
    <property type="match status" value="1"/>
</dbReference>
<evidence type="ECO:0000313" key="1">
    <source>
        <dbReference type="EMBL" id="ODP26516.1"/>
    </source>
</evidence>
<dbReference type="AlphaFoldDB" id="A0A1E3KYD6"/>